<name>A0A2Z4RPT6_PSEPU</name>
<sequence length="74" mass="7992">MNEFLDGSHEGRIARFLVGASLLANANCQPASPQTDTPLSRAGSLPQVLRLECYGSRTARRASPRMSTPLSTNF</sequence>
<proteinExistence type="predicted"/>
<dbReference type="AlphaFoldDB" id="A0A2Z4RPT6"/>
<evidence type="ECO:0000313" key="2">
    <source>
        <dbReference type="Proteomes" id="UP000250299"/>
    </source>
</evidence>
<protein>
    <submittedName>
        <fullName evidence="1">Uncharacterized protein</fullName>
    </submittedName>
</protein>
<gene>
    <name evidence="1" type="ORF">DKY63_25745</name>
</gene>
<organism evidence="1 2">
    <name type="scientific">Pseudomonas putida</name>
    <name type="common">Arthrobacter siderocapsulatus</name>
    <dbReference type="NCBI Taxonomy" id="303"/>
    <lineage>
        <taxon>Bacteria</taxon>
        <taxon>Pseudomonadati</taxon>
        <taxon>Pseudomonadota</taxon>
        <taxon>Gammaproteobacteria</taxon>
        <taxon>Pseudomonadales</taxon>
        <taxon>Pseudomonadaceae</taxon>
        <taxon>Pseudomonas</taxon>
    </lineage>
</organism>
<accession>A0A2Z4RPT6</accession>
<reference evidence="1 2" key="1">
    <citation type="submission" date="2018-05" db="EMBL/GenBank/DDBJ databases">
        <title>Whole genome sequence of Pseudomonas putida JBC17.</title>
        <authorList>
            <person name="Lee Y.H."/>
            <person name="David K."/>
        </authorList>
    </citation>
    <scope>NUCLEOTIDE SEQUENCE [LARGE SCALE GENOMIC DNA]</scope>
    <source>
        <strain evidence="1 2">JBC17</strain>
    </source>
</reference>
<evidence type="ECO:0000313" key="1">
    <source>
        <dbReference type="EMBL" id="AWY43133.1"/>
    </source>
</evidence>
<dbReference type="OrthoDB" id="7033429at2"/>
<dbReference type="EMBL" id="CP029693">
    <property type="protein sequence ID" value="AWY43133.1"/>
    <property type="molecule type" value="Genomic_DNA"/>
</dbReference>
<dbReference type="Proteomes" id="UP000250299">
    <property type="component" value="Chromosome"/>
</dbReference>